<accession>A0A317FA20</accession>
<dbReference type="PRINTS" id="PR00039">
    <property type="entry name" value="HTHLYSR"/>
</dbReference>
<keyword evidence="4" id="KW-0804">Transcription</keyword>
<dbReference type="InterPro" id="IPR000847">
    <property type="entry name" value="LysR_HTH_N"/>
</dbReference>
<dbReference type="PANTHER" id="PTHR30346">
    <property type="entry name" value="TRANSCRIPTIONAL DUAL REGULATOR HCAR-RELATED"/>
    <property type="match status" value="1"/>
</dbReference>
<dbReference type="SUPFAM" id="SSF46785">
    <property type="entry name" value="Winged helix' DNA-binding domain"/>
    <property type="match status" value="1"/>
</dbReference>
<dbReference type="InterPro" id="IPR036388">
    <property type="entry name" value="WH-like_DNA-bd_sf"/>
</dbReference>
<dbReference type="PROSITE" id="PS50931">
    <property type="entry name" value="HTH_LYSR"/>
    <property type="match status" value="1"/>
</dbReference>
<dbReference type="EMBL" id="QGNA01000004">
    <property type="protein sequence ID" value="PWS35645.1"/>
    <property type="molecule type" value="Genomic_DNA"/>
</dbReference>
<evidence type="ECO:0000256" key="2">
    <source>
        <dbReference type="ARBA" id="ARBA00023015"/>
    </source>
</evidence>
<feature type="domain" description="HTH lysR-type" evidence="5">
    <location>
        <begin position="68"/>
        <end position="125"/>
    </location>
</feature>
<dbReference type="Pfam" id="PF00126">
    <property type="entry name" value="HTH_1"/>
    <property type="match status" value="1"/>
</dbReference>
<comment type="caution">
    <text evidence="6">The sequence shown here is derived from an EMBL/GenBank/DDBJ whole genome shotgun (WGS) entry which is preliminary data.</text>
</comment>
<dbReference type="PANTHER" id="PTHR30346:SF28">
    <property type="entry name" value="HTH-TYPE TRANSCRIPTIONAL REGULATOR CYNR"/>
    <property type="match status" value="1"/>
</dbReference>
<name>A0A317FA20_9PROT</name>
<dbReference type="Pfam" id="PF03466">
    <property type="entry name" value="LysR_substrate"/>
    <property type="match status" value="1"/>
</dbReference>
<dbReference type="CDD" id="cd05466">
    <property type="entry name" value="PBP2_LTTR_substrate"/>
    <property type="match status" value="1"/>
</dbReference>
<evidence type="ECO:0000256" key="3">
    <source>
        <dbReference type="ARBA" id="ARBA00023125"/>
    </source>
</evidence>
<sequence length="360" mass="39469">MDGRSSGWRIFPPSPAGSRWSARAPPCSAACRCPRAPGWSRGETFAARAAKPIPQGRAIPRACGTDAMDLREIDYFLTVVRTMNFTRAAEACGVAQPTLTRAIQRLERELGGPLLARERGNTHLTALGRLVHPQLEEIVARSRSLRQQVSLHSRLEGSDLRLGVMCSIGPARFGGFLSRFRARRPGIAITLSDATPDQLCERLLRGELDAALTSLPEGPGDRLRAEPLYTENFRVACAPGHDFAARPAIRMRDMDGQVYLSRINCEHREVLGEALRAVGAKLVHACRSEREDWIQSLVAAGMGVCFLPEFSAAQPGLLLRPIEDSPPARSVCLVSVAGRRWSSSLGCFIEAVRRERWQAA</sequence>
<dbReference type="FunFam" id="1.10.10.10:FF:000001">
    <property type="entry name" value="LysR family transcriptional regulator"/>
    <property type="match status" value="1"/>
</dbReference>
<gene>
    <name evidence="6" type="ORF">DFH01_18810</name>
</gene>
<reference evidence="7" key="1">
    <citation type="submission" date="2018-05" db="EMBL/GenBank/DDBJ databases">
        <authorList>
            <person name="Du Z."/>
            <person name="Wang X."/>
        </authorList>
    </citation>
    <scope>NUCLEOTIDE SEQUENCE [LARGE SCALE GENOMIC DNA]</scope>
    <source>
        <strain evidence="7">CQN31</strain>
    </source>
</reference>
<dbReference type="AlphaFoldDB" id="A0A317FA20"/>
<keyword evidence="2" id="KW-0805">Transcription regulation</keyword>
<organism evidence="6 7">
    <name type="scientific">Falsiroseomonas bella</name>
    <dbReference type="NCBI Taxonomy" id="2184016"/>
    <lineage>
        <taxon>Bacteria</taxon>
        <taxon>Pseudomonadati</taxon>
        <taxon>Pseudomonadota</taxon>
        <taxon>Alphaproteobacteria</taxon>
        <taxon>Acetobacterales</taxon>
        <taxon>Roseomonadaceae</taxon>
        <taxon>Falsiroseomonas</taxon>
    </lineage>
</organism>
<comment type="similarity">
    <text evidence="1">Belongs to the LysR transcriptional regulatory family.</text>
</comment>
<evidence type="ECO:0000256" key="1">
    <source>
        <dbReference type="ARBA" id="ARBA00009437"/>
    </source>
</evidence>
<keyword evidence="3" id="KW-0238">DNA-binding</keyword>
<evidence type="ECO:0000256" key="4">
    <source>
        <dbReference type="ARBA" id="ARBA00023163"/>
    </source>
</evidence>
<dbReference type="Proteomes" id="UP000245765">
    <property type="component" value="Unassembled WGS sequence"/>
</dbReference>
<proteinExistence type="inferred from homology"/>
<dbReference type="Gene3D" id="1.10.10.10">
    <property type="entry name" value="Winged helix-like DNA-binding domain superfamily/Winged helix DNA-binding domain"/>
    <property type="match status" value="1"/>
</dbReference>
<evidence type="ECO:0000313" key="6">
    <source>
        <dbReference type="EMBL" id="PWS35645.1"/>
    </source>
</evidence>
<evidence type="ECO:0000313" key="7">
    <source>
        <dbReference type="Proteomes" id="UP000245765"/>
    </source>
</evidence>
<dbReference type="SUPFAM" id="SSF53850">
    <property type="entry name" value="Periplasmic binding protein-like II"/>
    <property type="match status" value="1"/>
</dbReference>
<keyword evidence="7" id="KW-1185">Reference proteome</keyword>
<evidence type="ECO:0000259" key="5">
    <source>
        <dbReference type="PROSITE" id="PS50931"/>
    </source>
</evidence>
<protein>
    <submittedName>
        <fullName evidence="6">LysR family transcriptional regulator</fullName>
    </submittedName>
</protein>
<dbReference type="GO" id="GO:0032993">
    <property type="term" value="C:protein-DNA complex"/>
    <property type="evidence" value="ECO:0007669"/>
    <property type="project" value="TreeGrafter"/>
</dbReference>
<dbReference type="InterPro" id="IPR036390">
    <property type="entry name" value="WH_DNA-bd_sf"/>
</dbReference>
<dbReference type="GO" id="GO:0003677">
    <property type="term" value="F:DNA binding"/>
    <property type="evidence" value="ECO:0007669"/>
    <property type="project" value="UniProtKB-KW"/>
</dbReference>
<dbReference type="GO" id="GO:0003700">
    <property type="term" value="F:DNA-binding transcription factor activity"/>
    <property type="evidence" value="ECO:0007669"/>
    <property type="project" value="InterPro"/>
</dbReference>
<dbReference type="Gene3D" id="3.40.190.10">
    <property type="entry name" value="Periplasmic binding protein-like II"/>
    <property type="match status" value="2"/>
</dbReference>
<dbReference type="InterPro" id="IPR005119">
    <property type="entry name" value="LysR_subst-bd"/>
</dbReference>